<gene>
    <name evidence="1" type="ORF">QAD02_018655</name>
</gene>
<dbReference type="Proteomes" id="UP001239111">
    <property type="component" value="Chromosome 1"/>
</dbReference>
<feature type="non-terminal residue" evidence="1">
    <location>
        <position position="168"/>
    </location>
</feature>
<sequence>VAQIAKDSCDGPDEQNLSINQVTQASFSKTCDVACTSSEGQKVSLEEAASTTPPLPRADDECNNLQHEQNQHEKENHKTMQERYDEAGSCKTENISASCSNSSSKCRLGPKDGPDEVVDPGLMHWNDMPRYLQFNPHILSGYRPLMTPAQCLRSIFCLHNETVNILSH</sequence>
<protein>
    <submittedName>
        <fullName evidence="1">Uncharacterized protein</fullName>
    </submittedName>
</protein>
<evidence type="ECO:0000313" key="2">
    <source>
        <dbReference type="Proteomes" id="UP001239111"/>
    </source>
</evidence>
<organism evidence="1 2">
    <name type="scientific">Eretmocerus hayati</name>
    <dbReference type="NCBI Taxonomy" id="131215"/>
    <lineage>
        <taxon>Eukaryota</taxon>
        <taxon>Metazoa</taxon>
        <taxon>Ecdysozoa</taxon>
        <taxon>Arthropoda</taxon>
        <taxon>Hexapoda</taxon>
        <taxon>Insecta</taxon>
        <taxon>Pterygota</taxon>
        <taxon>Neoptera</taxon>
        <taxon>Endopterygota</taxon>
        <taxon>Hymenoptera</taxon>
        <taxon>Apocrita</taxon>
        <taxon>Proctotrupomorpha</taxon>
        <taxon>Chalcidoidea</taxon>
        <taxon>Aphelinidae</taxon>
        <taxon>Aphelininae</taxon>
        <taxon>Eretmocerus</taxon>
    </lineage>
</organism>
<dbReference type="EMBL" id="CM056741">
    <property type="protein sequence ID" value="KAJ8682863.1"/>
    <property type="molecule type" value="Genomic_DNA"/>
</dbReference>
<reference evidence="1" key="1">
    <citation type="submission" date="2023-04" db="EMBL/GenBank/DDBJ databases">
        <title>A chromosome-level genome assembly of the parasitoid wasp Eretmocerus hayati.</title>
        <authorList>
            <person name="Zhong Y."/>
            <person name="Liu S."/>
            <person name="Liu Y."/>
        </authorList>
    </citation>
    <scope>NUCLEOTIDE SEQUENCE</scope>
    <source>
        <strain evidence="1">ZJU_SS_LIU_2023</strain>
    </source>
</reference>
<proteinExistence type="predicted"/>
<feature type="non-terminal residue" evidence="1">
    <location>
        <position position="1"/>
    </location>
</feature>
<name>A0ACC2PIF1_9HYME</name>
<evidence type="ECO:0000313" key="1">
    <source>
        <dbReference type="EMBL" id="KAJ8682863.1"/>
    </source>
</evidence>
<comment type="caution">
    <text evidence="1">The sequence shown here is derived from an EMBL/GenBank/DDBJ whole genome shotgun (WGS) entry which is preliminary data.</text>
</comment>
<accession>A0ACC2PIF1</accession>
<keyword evidence="2" id="KW-1185">Reference proteome</keyword>